<dbReference type="RefSeq" id="XP_035678853.1">
    <property type="nucleotide sequence ID" value="XM_035822960.1"/>
</dbReference>
<feature type="region of interest" description="Disordered" evidence="1">
    <location>
        <begin position="386"/>
        <end position="411"/>
    </location>
</feature>
<keyword evidence="2" id="KW-0472">Membrane</keyword>
<reference evidence="3" key="1">
    <citation type="journal article" date="2020" name="Nat. Ecol. Evol.">
        <title>Deeply conserved synteny resolves early events in vertebrate evolution.</title>
        <authorList>
            <person name="Simakov O."/>
            <person name="Marletaz F."/>
            <person name="Yue J.X."/>
            <person name="O'Connell B."/>
            <person name="Jenkins J."/>
            <person name="Brandt A."/>
            <person name="Calef R."/>
            <person name="Tung C.H."/>
            <person name="Huang T.K."/>
            <person name="Schmutz J."/>
            <person name="Satoh N."/>
            <person name="Yu J.K."/>
            <person name="Putnam N.H."/>
            <person name="Green R.E."/>
            <person name="Rokhsar D.S."/>
        </authorList>
    </citation>
    <scope>NUCLEOTIDE SEQUENCE [LARGE SCALE GENOMIC DNA]</scope>
    <source>
        <strain evidence="3">S238N-H82</strain>
    </source>
</reference>
<evidence type="ECO:0000256" key="1">
    <source>
        <dbReference type="SAM" id="MobiDB-lite"/>
    </source>
</evidence>
<dbReference type="Gene3D" id="2.10.50.10">
    <property type="entry name" value="Tumor Necrosis Factor Receptor, subunit A, domain 2"/>
    <property type="match status" value="1"/>
</dbReference>
<dbReference type="OrthoDB" id="439917at2759"/>
<keyword evidence="2" id="KW-1133">Transmembrane helix</keyword>
<gene>
    <name evidence="4" type="primary">LOC118417403</name>
</gene>
<dbReference type="KEGG" id="bfo:118417403"/>
<evidence type="ECO:0000313" key="3">
    <source>
        <dbReference type="Proteomes" id="UP000001554"/>
    </source>
</evidence>
<dbReference type="PANTHER" id="PTHR46104:SF1">
    <property type="entry name" value="GENE 9195-RELATED"/>
    <property type="match status" value="1"/>
</dbReference>
<dbReference type="GeneID" id="118417403"/>
<evidence type="ECO:0000256" key="2">
    <source>
        <dbReference type="SAM" id="Phobius"/>
    </source>
</evidence>
<accession>A0A9J7L9V5</accession>
<reference evidence="4" key="2">
    <citation type="submission" date="2025-08" db="UniProtKB">
        <authorList>
            <consortium name="RefSeq"/>
        </authorList>
    </citation>
    <scope>IDENTIFICATION</scope>
    <source>
        <strain evidence="4">S238N-H82</strain>
        <tissue evidence="4">Testes</tissue>
    </source>
</reference>
<dbReference type="AlphaFoldDB" id="A0A9J7L9V5"/>
<dbReference type="Proteomes" id="UP000001554">
    <property type="component" value="Chromosome 6"/>
</dbReference>
<sequence length="411" mass="42417">MMFLPSSSYCQTPGLSWPTDECNPGWFCTGGAKSAQPATDAEGGRCSPGEFCPRGSSKATPCTPGMYCDNYGLAEPTGNCIAGYYCLLGARYPDPYDGDTGTGHICPRGYYCPEGSSYTIACPPGTFSNNYGNREVADCQACTMGSYCVGSENSAPSGPCAAGYYCPGGQSTPTPADFVCPRGHFCPLGSFAPVRCPPGSYQDQAGGSDCKECPAGFYCPPAAGSLPSGPVPCPVGYYCGIGTHRPHPCPRGTTSNTTYLTAAEGCSPCPSGCCCGTEGLAGPTGACGGSCVTVGNASEFSSASLIAVGSVAGVAILVAMATSLLYIGNRLELKKIQSAKRQPGMNGHYGSLREPHYEVIPDTVGNPPQLQVARIPPVEHTDIELQATGTDHQAKGVGGRNRRHPKLESSM</sequence>
<name>A0A9J7L9V5_BRAFL</name>
<keyword evidence="2" id="KW-0812">Transmembrane</keyword>
<dbReference type="InterPro" id="IPR009030">
    <property type="entry name" value="Growth_fac_rcpt_cys_sf"/>
</dbReference>
<evidence type="ECO:0000313" key="4">
    <source>
        <dbReference type="RefSeq" id="XP_035678853.1"/>
    </source>
</evidence>
<protein>
    <submittedName>
        <fullName evidence="4">Multiple epidermal growth factor-like domains protein 11</fullName>
    </submittedName>
</protein>
<dbReference type="SUPFAM" id="SSF57184">
    <property type="entry name" value="Growth factor receptor domain"/>
    <property type="match status" value="1"/>
</dbReference>
<keyword evidence="3" id="KW-1185">Reference proteome</keyword>
<organism evidence="3 4">
    <name type="scientific">Branchiostoma floridae</name>
    <name type="common">Florida lancelet</name>
    <name type="synonym">Amphioxus</name>
    <dbReference type="NCBI Taxonomy" id="7739"/>
    <lineage>
        <taxon>Eukaryota</taxon>
        <taxon>Metazoa</taxon>
        <taxon>Chordata</taxon>
        <taxon>Cephalochordata</taxon>
        <taxon>Leptocardii</taxon>
        <taxon>Amphioxiformes</taxon>
        <taxon>Branchiostomatidae</taxon>
        <taxon>Branchiostoma</taxon>
    </lineage>
</organism>
<feature type="transmembrane region" description="Helical" evidence="2">
    <location>
        <begin position="305"/>
        <end position="327"/>
    </location>
</feature>
<proteinExistence type="predicted"/>
<dbReference type="OMA" id="ERCIHAM"/>
<dbReference type="PANTHER" id="PTHR46104">
    <property type="entry name" value="GENE 9195-RELATED-RELATED"/>
    <property type="match status" value="1"/>
</dbReference>
<dbReference type="SMART" id="SM01411">
    <property type="entry name" value="Ephrin_rec_like"/>
    <property type="match status" value="4"/>
</dbReference>